<dbReference type="CDD" id="cd04301">
    <property type="entry name" value="NAT_SF"/>
    <property type="match status" value="2"/>
</dbReference>
<feature type="domain" description="N-acetyltransferase" evidence="3">
    <location>
        <begin position="14"/>
        <end position="159"/>
    </location>
</feature>
<evidence type="ECO:0000313" key="5">
    <source>
        <dbReference type="Proteomes" id="UP000199063"/>
    </source>
</evidence>
<dbReference type="GO" id="GO:0016747">
    <property type="term" value="F:acyltransferase activity, transferring groups other than amino-acyl groups"/>
    <property type="evidence" value="ECO:0007669"/>
    <property type="project" value="InterPro"/>
</dbReference>
<dbReference type="GO" id="GO:0005840">
    <property type="term" value="C:ribosome"/>
    <property type="evidence" value="ECO:0007669"/>
    <property type="project" value="UniProtKB-KW"/>
</dbReference>
<feature type="domain" description="N-acetyltransferase" evidence="3">
    <location>
        <begin position="165"/>
        <end position="309"/>
    </location>
</feature>
<gene>
    <name evidence="4" type="ORF">SAMN05444921_119120</name>
</gene>
<protein>
    <submittedName>
        <fullName evidence="4">Ribosomal protein S18 acetylase RimI</fullName>
    </submittedName>
</protein>
<dbReference type="Proteomes" id="UP000199063">
    <property type="component" value="Unassembled WGS sequence"/>
</dbReference>
<dbReference type="PROSITE" id="PS51186">
    <property type="entry name" value="GNAT"/>
    <property type="match status" value="2"/>
</dbReference>
<keyword evidence="4" id="KW-0689">Ribosomal protein</keyword>
<reference evidence="5" key="1">
    <citation type="submission" date="2016-10" db="EMBL/GenBank/DDBJ databases">
        <authorList>
            <person name="Varghese N."/>
            <person name="Submissions S."/>
        </authorList>
    </citation>
    <scope>NUCLEOTIDE SEQUENCE [LARGE SCALE GENOMIC DNA]</scope>
    <source>
        <strain evidence="5">CGMCC 4.7042</strain>
    </source>
</reference>
<proteinExistence type="predicted"/>
<dbReference type="InterPro" id="IPR000182">
    <property type="entry name" value="GNAT_dom"/>
</dbReference>
<organism evidence="4 5">
    <name type="scientific">Streptomyces wuyuanensis</name>
    <dbReference type="NCBI Taxonomy" id="1196353"/>
    <lineage>
        <taxon>Bacteria</taxon>
        <taxon>Bacillati</taxon>
        <taxon>Actinomycetota</taxon>
        <taxon>Actinomycetes</taxon>
        <taxon>Kitasatosporales</taxon>
        <taxon>Streptomycetaceae</taxon>
        <taxon>Streptomyces</taxon>
    </lineage>
</organism>
<keyword evidence="4" id="KW-0687">Ribonucleoprotein</keyword>
<keyword evidence="5" id="KW-1185">Reference proteome</keyword>
<dbReference type="InterPro" id="IPR050832">
    <property type="entry name" value="Bact_Acetyltransf"/>
</dbReference>
<dbReference type="STRING" id="1196353.SAMN05444921_119120"/>
<dbReference type="PANTHER" id="PTHR43877">
    <property type="entry name" value="AMINOALKYLPHOSPHONATE N-ACETYLTRANSFERASE-RELATED-RELATED"/>
    <property type="match status" value="1"/>
</dbReference>
<dbReference type="Gene3D" id="3.40.630.30">
    <property type="match status" value="1"/>
</dbReference>
<dbReference type="Pfam" id="PF00583">
    <property type="entry name" value="Acetyltransf_1"/>
    <property type="match status" value="2"/>
</dbReference>
<sequence length="309" mass="33792">MTDHPPPAPLPDPYRSRPATAADAFVVHRLVAACERERLGRIRTGLDAVAADLRRPGLNPAMDTLLVHAPSGAVAGRAWVHGGRRCRIDVHPGHRGRGLGAALLVWAEARARQVGGRRLAQTVCDGDRAAVVLLRSRGYSPFVTQWLLEITLLTEPAVPEPPEGVTVRPFRSGDERAAHQLTEDAFAEWQKRRKPYEEWARLTVERDTFAPEVSSVAFAGGHMVGAVLALDVPGADEGYIDRVAVRADHRNRGLAGLLLRETFRGFHGGGQRVCTLWTHSRTGALSLYERAGMTVRHSSTVFGKDLPQE</sequence>
<dbReference type="EMBL" id="FNHI01000019">
    <property type="protein sequence ID" value="SDN12146.1"/>
    <property type="molecule type" value="Genomic_DNA"/>
</dbReference>
<accession>A0A1G9YUV4</accession>
<keyword evidence="1" id="KW-0808">Transferase</keyword>
<name>A0A1G9YUV4_9ACTN</name>
<evidence type="ECO:0000313" key="4">
    <source>
        <dbReference type="EMBL" id="SDN12146.1"/>
    </source>
</evidence>
<evidence type="ECO:0000256" key="1">
    <source>
        <dbReference type="ARBA" id="ARBA00022679"/>
    </source>
</evidence>
<dbReference type="OrthoDB" id="9799092at2"/>
<dbReference type="AlphaFoldDB" id="A0A1G9YUV4"/>
<evidence type="ECO:0000256" key="2">
    <source>
        <dbReference type="ARBA" id="ARBA00023315"/>
    </source>
</evidence>
<dbReference type="GeneID" id="40832424"/>
<keyword evidence="2" id="KW-0012">Acyltransferase</keyword>
<dbReference type="RefSeq" id="WP_093658908.1">
    <property type="nucleotide sequence ID" value="NZ_FNHI01000019.1"/>
</dbReference>
<dbReference type="InterPro" id="IPR016181">
    <property type="entry name" value="Acyl_CoA_acyltransferase"/>
</dbReference>
<evidence type="ECO:0000259" key="3">
    <source>
        <dbReference type="PROSITE" id="PS51186"/>
    </source>
</evidence>
<dbReference type="SUPFAM" id="SSF55729">
    <property type="entry name" value="Acyl-CoA N-acyltransferases (Nat)"/>
    <property type="match status" value="2"/>
</dbReference>